<dbReference type="InterPro" id="IPR000008">
    <property type="entry name" value="C2_dom"/>
</dbReference>
<feature type="non-terminal residue" evidence="3">
    <location>
        <position position="1"/>
    </location>
</feature>
<evidence type="ECO:0000313" key="3">
    <source>
        <dbReference type="EMBL" id="EEN43841.1"/>
    </source>
</evidence>
<dbReference type="PANTHER" id="PTHR10024:SF348">
    <property type="entry name" value="SYNAPTOTAGMIN-17"/>
    <property type="match status" value="1"/>
</dbReference>
<dbReference type="STRING" id="7739.C3ZUB3"/>
<gene>
    <name evidence="3" type="ORF">BRAFLDRAFT_227636</name>
</gene>
<name>C3ZUB3_BRAFL</name>
<evidence type="ECO:0000256" key="1">
    <source>
        <dbReference type="ARBA" id="ARBA00006996"/>
    </source>
</evidence>
<dbReference type="PROSITE" id="PS50004">
    <property type="entry name" value="C2"/>
    <property type="match status" value="1"/>
</dbReference>
<dbReference type="PANTHER" id="PTHR10024">
    <property type="entry name" value="SYNAPTOTAGMIN"/>
    <property type="match status" value="1"/>
</dbReference>
<dbReference type="eggNOG" id="KOG1028">
    <property type="taxonomic scope" value="Eukaryota"/>
</dbReference>
<accession>C3ZUB3</accession>
<dbReference type="SMART" id="SM00239">
    <property type="entry name" value="C2"/>
    <property type="match status" value="1"/>
</dbReference>
<dbReference type="EMBL" id="GG666682">
    <property type="protein sequence ID" value="EEN43841.1"/>
    <property type="molecule type" value="Genomic_DNA"/>
</dbReference>
<protein>
    <recommendedName>
        <fullName evidence="2">C2 domain-containing protein</fullName>
    </recommendedName>
</protein>
<sequence>DFLSLTDPYVKIVLSGADGGEDDVRQTRIRRKTSNPVFKEAFSLHIPHQEVKSVSVTATVYDHARIISDGVIGQVRFGATATELSEIEHFRRALDQENQPIAFWHNLMEME</sequence>
<comment type="similarity">
    <text evidence="1">Belongs to the synaptotagmin family.</text>
</comment>
<proteinExistence type="inferred from homology"/>
<dbReference type="AlphaFoldDB" id="C3ZUB3"/>
<feature type="domain" description="C2" evidence="2">
    <location>
        <begin position="1"/>
        <end position="105"/>
    </location>
</feature>
<dbReference type="Pfam" id="PF00168">
    <property type="entry name" value="C2"/>
    <property type="match status" value="1"/>
</dbReference>
<dbReference type="FunFam" id="2.60.40.150:FF:000770">
    <property type="entry name" value="Uncharacterized protein"/>
    <property type="match status" value="1"/>
</dbReference>
<evidence type="ECO:0000259" key="2">
    <source>
        <dbReference type="PROSITE" id="PS50004"/>
    </source>
</evidence>
<reference evidence="3" key="1">
    <citation type="journal article" date="2008" name="Nature">
        <title>The amphioxus genome and the evolution of the chordate karyotype.</title>
        <authorList>
            <consortium name="US DOE Joint Genome Institute (JGI-PGF)"/>
            <person name="Putnam N.H."/>
            <person name="Butts T."/>
            <person name="Ferrier D.E.K."/>
            <person name="Furlong R.F."/>
            <person name="Hellsten U."/>
            <person name="Kawashima T."/>
            <person name="Robinson-Rechavi M."/>
            <person name="Shoguchi E."/>
            <person name="Terry A."/>
            <person name="Yu J.-K."/>
            <person name="Benito-Gutierrez E.L."/>
            <person name="Dubchak I."/>
            <person name="Garcia-Fernandez J."/>
            <person name="Gibson-Brown J.J."/>
            <person name="Grigoriev I.V."/>
            <person name="Horton A.C."/>
            <person name="de Jong P.J."/>
            <person name="Jurka J."/>
            <person name="Kapitonov V.V."/>
            <person name="Kohara Y."/>
            <person name="Kuroki Y."/>
            <person name="Lindquist E."/>
            <person name="Lucas S."/>
            <person name="Osoegawa K."/>
            <person name="Pennacchio L.A."/>
            <person name="Salamov A.A."/>
            <person name="Satou Y."/>
            <person name="Sauka-Spengler T."/>
            <person name="Schmutz J."/>
            <person name="Shin-I T."/>
            <person name="Toyoda A."/>
            <person name="Bronner-Fraser M."/>
            <person name="Fujiyama A."/>
            <person name="Holland L.Z."/>
            <person name="Holland P.W.H."/>
            <person name="Satoh N."/>
            <person name="Rokhsar D.S."/>
        </authorList>
    </citation>
    <scope>NUCLEOTIDE SEQUENCE [LARGE SCALE GENOMIC DNA]</scope>
    <source>
        <strain evidence="3">S238N-H82</strain>
        <tissue evidence="3">Testes</tissue>
    </source>
</reference>
<organism>
    <name type="scientific">Branchiostoma floridae</name>
    <name type="common">Florida lancelet</name>
    <name type="synonym">Amphioxus</name>
    <dbReference type="NCBI Taxonomy" id="7739"/>
    <lineage>
        <taxon>Eukaryota</taxon>
        <taxon>Metazoa</taxon>
        <taxon>Chordata</taxon>
        <taxon>Cephalochordata</taxon>
        <taxon>Leptocardii</taxon>
        <taxon>Amphioxiformes</taxon>
        <taxon>Branchiostomatidae</taxon>
        <taxon>Branchiostoma</taxon>
    </lineage>
</organism>
<dbReference type="InterPro" id="IPR035892">
    <property type="entry name" value="C2_domain_sf"/>
</dbReference>
<dbReference type="Gene3D" id="2.60.40.150">
    <property type="entry name" value="C2 domain"/>
    <property type="match status" value="1"/>
</dbReference>
<dbReference type="InParanoid" id="C3ZUB3"/>
<dbReference type="SUPFAM" id="SSF49562">
    <property type="entry name" value="C2 domain (Calcium/lipid-binding domain, CaLB)"/>
    <property type="match status" value="1"/>
</dbReference>